<dbReference type="AlphaFoldDB" id="A0A6M3LPP2"/>
<name>A0A6M3LPP2_9ZZZZ</name>
<proteinExistence type="predicted"/>
<dbReference type="EMBL" id="MT143462">
    <property type="protein sequence ID" value="QJA97100.1"/>
    <property type="molecule type" value="Genomic_DNA"/>
</dbReference>
<evidence type="ECO:0000313" key="1">
    <source>
        <dbReference type="EMBL" id="QJA97100.1"/>
    </source>
</evidence>
<protein>
    <submittedName>
        <fullName evidence="1">Uncharacterized protein</fullName>
    </submittedName>
</protein>
<sequence>MMNQECEGKRQSQVKEQLDILEKRIMGLNEGINNLEERLEGVLISPNPACGGDKNEEARTLCKLAEALKNQNDRINNANMSIRNIIQRCDL</sequence>
<organism evidence="1">
    <name type="scientific">viral metagenome</name>
    <dbReference type="NCBI Taxonomy" id="1070528"/>
    <lineage>
        <taxon>unclassified sequences</taxon>
        <taxon>metagenomes</taxon>
        <taxon>organismal metagenomes</taxon>
    </lineage>
</organism>
<reference evidence="1" key="1">
    <citation type="submission" date="2020-03" db="EMBL/GenBank/DDBJ databases">
        <title>The deep terrestrial virosphere.</title>
        <authorList>
            <person name="Holmfeldt K."/>
            <person name="Nilsson E."/>
            <person name="Simone D."/>
            <person name="Lopez-Fernandez M."/>
            <person name="Wu X."/>
            <person name="de Brujin I."/>
            <person name="Lundin D."/>
            <person name="Andersson A."/>
            <person name="Bertilsson S."/>
            <person name="Dopson M."/>
        </authorList>
    </citation>
    <scope>NUCLEOTIDE SEQUENCE</scope>
    <source>
        <strain evidence="1">MM415B06701</strain>
    </source>
</reference>
<gene>
    <name evidence="1" type="ORF">MM415B06701_0007</name>
</gene>
<accession>A0A6M3LPP2</accession>